<keyword evidence="2" id="KW-0238">DNA-binding</keyword>
<evidence type="ECO:0000313" key="6">
    <source>
        <dbReference type="EMBL" id="WET44861.1"/>
    </source>
</evidence>
<dbReference type="SUPFAM" id="SSF48008">
    <property type="entry name" value="GntR ligand-binding domain-like"/>
    <property type="match status" value="1"/>
</dbReference>
<feature type="region of interest" description="Disordered" evidence="4">
    <location>
        <begin position="1"/>
        <end position="25"/>
    </location>
</feature>
<dbReference type="Pfam" id="PF07729">
    <property type="entry name" value="FCD"/>
    <property type="match status" value="1"/>
</dbReference>
<accession>A0AB38XZ73</accession>
<feature type="domain" description="HTH gntR-type" evidence="5">
    <location>
        <begin position="23"/>
        <end position="90"/>
    </location>
</feature>
<gene>
    <name evidence="6" type="ORF">P2W56_05410</name>
</gene>
<evidence type="ECO:0000313" key="7">
    <source>
        <dbReference type="Proteomes" id="UP001220238"/>
    </source>
</evidence>
<evidence type="ECO:0000256" key="2">
    <source>
        <dbReference type="ARBA" id="ARBA00023125"/>
    </source>
</evidence>
<organism evidence="6 7">
    <name type="scientific">Corynebacterium amycolatum</name>
    <dbReference type="NCBI Taxonomy" id="43765"/>
    <lineage>
        <taxon>Bacteria</taxon>
        <taxon>Bacillati</taxon>
        <taxon>Actinomycetota</taxon>
        <taxon>Actinomycetes</taxon>
        <taxon>Mycobacteriales</taxon>
        <taxon>Corynebacteriaceae</taxon>
        <taxon>Corynebacterium</taxon>
    </lineage>
</organism>
<dbReference type="CDD" id="cd07377">
    <property type="entry name" value="WHTH_GntR"/>
    <property type="match status" value="1"/>
</dbReference>
<dbReference type="Gene3D" id="1.10.10.10">
    <property type="entry name" value="Winged helix-like DNA-binding domain superfamily/Winged helix DNA-binding domain"/>
    <property type="match status" value="1"/>
</dbReference>
<dbReference type="PANTHER" id="PTHR43537:SF5">
    <property type="entry name" value="UXU OPERON TRANSCRIPTIONAL REGULATOR"/>
    <property type="match status" value="1"/>
</dbReference>
<dbReference type="InterPro" id="IPR036388">
    <property type="entry name" value="WH-like_DNA-bd_sf"/>
</dbReference>
<dbReference type="InterPro" id="IPR036390">
    <property type="entry name" value="WH_DNA-bd_sf"/>
</dbReference>
<feature type="compositionally biased region" description="Basic and acidic residues" evidence="4">
    <location>
        <begin position="10"/>
        <end position="24"/>
    </location>
</feature>
<dbReference type="EMBL" id="CP120206">
    <property type="protein sequence ID" value="WET44861.1"/>
    <property type="molecule type" value="Genomic_DNA"/>
</dbReference>
<dbReference type="GO" id="GO:0003677">
    <property type="term" value="F:DNA binding"/>
    <property type="evidence" value="ECO:0007669"/>
    <property type="project" value="UniProtKB-KW"/>
</dbReference>
<dbReference type="SUPFAM" id="SSF46785">
    <property type="entry name" value="Winged helix' DNA-binding domain"/>
    <property type="match status" value="1"/>
</dbReference>
<dbReference type="Gene3D" id="1.20.120.530">
    <property type="entry name" value="GntR ligand-binding domain-like"/>
    <property type="match status" value="1"/>
</dbReference>
<evidence type="ECO:0000256" key="3">
    <source>
        <dbReference type="ARBA" id="ARBA00023163"/>
    </source>
</evidence>
<dbReference type="InterPro" id="IPR011711">
    <property type="entry name" value="GntR_C"/>
</dbReference>
<protein>
    <submittedName>
        <fullName evidence="6">GntR family transcriptional regulator</fullName>
    </submittedName>
</protein>
<evidence type="ECO:0000256" key="4">
    <source>
        <dbReference type="SAM" id="MobiDB-lite"/>
    </source>
</evidence>
<dbReference type="InterPro" id="IPR008920">
    <property type="entry name" value="TF_FadR/GntR_C"/>
</dbReference>
<dbReference type="GeneID" id="92769396"/>
<reference evidence="6" key="1">
    <citation type="submission" date="2023-03" db="EMBL/GenBank/DDBJ databases">
        <title>Corynebacterium amycolatum SB-1.</title>
        <authorList>
            <person name="Jo H."/>
        </authorList>
    </citation>
    <scope>NUCLEOTIDE SEQUENCE</scope>
    <source>
        <strain evidence="6">SB-1</strain>
    </source>
</reference>
<dbReference type="SMART" id="SM00345">
    <property type="entry name" value="HTH_GNTR"/>
    <property type="match status" value="1"/>
</dbReference>
<sequence length="229" mass="25272">MTTPGNILDDQTHTSSGEKQHDVSVADATATVLRREILAGKHYSGEQLRETQLAARLQVSRNTIRQAYRKLESEGLLTHIPHHGVFIASFDKERIRELYAFRHVAECGTLRSLSKSQAKLLGKEILSLCGSQSSLNLPERNNAFHLAIVRASGSPDLLATAESIQAQLRLCFLSYPQSIELHARYADRHISIAKVLIEDTPHHAADLLSAYLNESFDAVTAALPPATRS</sequence>
<dbReference type="Proteomes" id="UP001220238">
    <property type="component" value="Chromosome"/>
</dbReference>
<dbReference type="PROSITE" id="PS50949">
    <property type="entry name" value="HTH_GNTR"/>
    <property type="match status" value="1"/>
</dbReference>
<name>A0AB38XZ73_CORAY</name>
<evidence type="ECO:0000256" key="1">
    <source>
        <dbReference type="ARBA" id="ARBA00023015"/>
    </source>
</evidence>
<dbReference type="InterPro" id="IPR000524">
    <property type="entry name" value="Tscrpt_reg_HTH_GntR"/>
</dbReference>
<dbReference type="PRINTS" id="PR00035">
    <property type="entry name" value="HTHGNTR"/>
</dbReference>
<dbReference type="AlphaFoldDB" id="A0AB38XZ73"/>
<dbReference type="PANTHER" id="PTHR43537">
    <property type="entry name" value="TRANSCRIPTIONAL REGULATOR, GNTR FAMILY"/>
    <property type="match status" value="1"/>
</dbReference>
<evidence type="ECO:0000259" key="5">
    <source>
        <dbReference type="PROSITE" id="PS50949"/>
    </source>
</evidence>
<keyword evidence="1" id="KW-0805">Transcription regulation</keyword>
<dbReference type="GO" id="GO:0003700">
    <property type="term" value="F:DNA-binding transcription factor activity"/>
    <property type="evidence" value="ECO:0007669"/>
    <property type="project" value="InterPro"/>
</dbReference>
<keyword evidence="3" id="KW-0804">Transcription</keyword>
<proteinExistence type="predicted"/>
<dbReference type="RefSeq" id="WP_038628232.1">
    <property type="nucleotide sequence ID" value="NZ_CP046975.1"/>
</dbReference>
<dbReference type="Pfam" id="PF00392">
    <property type="entry name" value="GntR"/>
    <property type="match status" value="1"/>
</dbReference>